<evidence type="ECO:0000313" key="3">
    <source>
        <dbReference type="Proteomes" id="UP001174936"/>
    </source>
</evidence>
<dbReference type="Gene3D" id="1.10.510.10">
    <property type="entry name" value="Transferase(Phosphotransferase) domain 1"/>
    <property type="match status" value="1"/>
</dbReference>
<feature type="domain" description="Protein kinase" evidence="1">
    <location>
        <begin position="130"/>
        <end position="528"/>
    </location>
</feature>
<evidence type="ECO:0000313" key="2">
    <source>
        <dbReference type="EMBL" id="KAK0654785.1"/>
    </source>
</evidence>
<dbReference type="InterPro" id="IPR011009">
    <property type="entry name" value="Kinase-like_dom_sf"/>
</dbReference>
<dbReference type="InterPro" id="IPR000719">
    <property type="entry name" value="Prot_kinase_dom"/>
</dbReference>
<keyword evidence="3" id="KW-1185">Reference proteome</keyword>
<dbReference type="GO" id="GO:0005737">
    <property type="term" value="C:cytoplasm"/>
    <property type="evidence" value="ECO:0007669"/>
    <property type="project" value="TreeGrafter"/>
</dbReference>
<dbReference type="PROSITE" id="PS50011">
    <property type="entry name" value="PROTEIN_KINASE_DOM"/>
    <property type="match status" value="1"/>
</dbReference>
<protein>
    <submittedName>
        <fullName evidence="2">Kinase-like domain-containing protein</fullName>
    </submittedName>
</protein>
<organism evidence="2 3">
    <name type="scientific">Cercophora newfieldiana</name>
    <dbReference type="NCBI Taxonomy" id="92897"/>
    <lineage>
        <taxon>Eukaryota</taxon>
        <taxon>Fungi</taxon>
        <taxon>Dikarya</taxon>
        <taxon>Ascomycota</taxon>
        <taxon>Pezizomycotina</taxon>
        <taxon>Sordariomycetes</taxon>
        <taxon>Sordariomycetidae</taxon>
        <taxon>Sordariales</taxon>
        <taxon>Lasiosphaeriaceae</taxon>
        <taxon>Cercophora</taxon>
    </lineage>
</organism>
<accession>A0AA40CX40</accession>
<dbReference type="AlphaFoldDB" id="A0AA40CX40"/>
<gene>
    <name evidence="2" type="ORF">B0T16DRAFT_450548</name>
</gene>
<dbReference type="EMBL" id="JAULSV010000001">
    <property type="protein sequence ID" value="KAK0654785.1"/>
    <property type="molecule type" value="Genomic_DNA"/>
</dbReference>
<sequence length="602" mass="69151">MPAQPVIPWNEPVPEMKRRVNYYFDNYCRGQVHDEPGDPHPLVVGFVQTPDKYRNNPLPYRQGPWPGVRRADFRRNVRPQNLPRSRGGRRRFAQVPGMRDRNFNIINTKENNALRRIKFALRRQHMWPELKFVKILGYGGQGVAALVVHHNSNNAQSVAKHYVLKTSYHRSQDADICEEGEKTLLLRGAKHIVQKCEPEFASAAFLRAYRHPRYPGYLMPYMRRGGLDKLIIAASVGRLRILPRTMWLIFERLYRMVLATRYPPQWWTDFNADNAAEERRETLPTQADETAQRPLFRSIGGAARRKRIRRGPAMPGPPKYMETEGNPRKFRMVHLDIDPFNIFVGDYDPIPAGQAPGYDQMIPLADFGLAQYLGDLDAASWDTAWSARQIGKPGWRAPEQFSPEWFHIDGPAPPGAPYRVAGNYDWHTNLWSIGMVMWCLITGCLPPDGPMPELGPTRQPPANGVRRSRRVAESQAPRRWTYGDFLCADPYDRGVDDQEDMQLRTLVMRCLMDDPADRPSLHELETIFADMVGPAATYNWDAMNSPDNVRYGPPSANQNEPTLADKLWSLHPPAHRIRRNLQLRKWLDDRFVIAHAGRSSAL</sequence>
<reference evidence="2" key="1">
    <citation type="submission" date="2023-06" db="EMBL/GenBank/DDBJ databases">
        <title>Genome-scale phylogeny and comparative genomics of the fungal order Sordariales.</title>
        <authorList>
            <consortium name="Lawrence Berkeley National Laboratory"/>
            <person name="Hensen N."/>
            <person name="Bonometti L."/>
            <person name="Westerberg I."/>
            <person name="Brannstrom I.O."/>
            <person name="Guillou S."/>
            <person name="Cros-Aarteil S."/>
            <person name="Calhoun S."/>
            <person name="Haridas S."/>
            <person name="Kuo A."/>
            <person name="Mondo S."/>
            <person name="Pangilinan J."/>
            <person name="Riley R."/>
            <person name="Labutti K."/>
            <person name="Andreopoulos B."/>
            <person name="Lipzen A."/>
            <person name="Chen C."/>
            <person name="Yanf M."/>
            <person name="Daum C."/>
            <person name="Ng V."/>
            <person name="Clum A."/>
            <person name="Steindorff A."/>
            <person name="Ohm R."/>
            <person name="Martin F."/>
            <person name="Silar P."/>
            <person name="Natvig D."/>
            <person name="Lalanne C."/>
            <person name="Gautier V."/>
            <person name="Ament-Velasquez S.L."/>
            <person name="Kruys A."/>
            <person name="Hutchinson M.I."/>
            <person name="Powell A.J."/>
            <person name="Barry K."/>
            <person name="Miller A.N."/>
            <person name="Grigoriev I.V."/>
            <person name="Debuchy R."/>
            <person name="Gladieux P."/>
            <person name="Thoren M.H."/>
            <person name="Johannesson H."/>
        </authorList>
    </citation>
    <scope>NUCLEOTIDE SEQUENCE</scope>
    <source>
        <strain evidence="2">SMH2532-1</strain>
    </source>
</reference>
<evidence type="ECO:0000259" key="1">
    <source>
        <dbReference type="PROSITE" id="PS50011"/>
    </source>
</evidence>
<name>A0AA40CX40_9PEZI</name>
<dbReference type="SUPFAM" id="SSF56112">
    <property type="entry name" value="Protein kinase-like (PK-like)"/>
    <property type="match status" value="2"/>
</dbReference>
<dbReference type="GO" id="GO:0004672">
    <property type="term" value="F:protein kinase activity"/>
    <property type="evidence" value="ECO:0007669"/>
    <property type="project" value="InterPro"/>
</dbReference>
<keyword evidence="2" id="KW-0808">Transferase</keyword>
<dbReference type="InterPro" id="IPR050167">
    <property type="entry name" value="Ser_Thr_protein_kinase"/>
</dbReference>
<dbReference type="GO" id="GO:0007165">
    <property type="term" value="P:signal transduction"/>
    <property type="evidence" value="ECO:0007669"/>
    <property type="project" value="TreeGrafter"/>
</dbReference>
<dbReference type="PANTHER" id="PTHR23257">
    <property type="entry name" value="SERINE-THREONINE PROTEIN KINASE"/>
    <property type="match status" value="1"/>
</dbReference>
<comment type="caution">
    <text evidence="2">The sequence shown here is derived from an EMBL/GenBank/DDBJ whole genome shotgun (WGS) entry which is preliminary data.</text>
</comment>
<keyword evidence="2" id="KW-0418">Kinase</keyword>
<dbReference type="GO" id="GO:0005524">
    <property type="term" value="F:ATP binding"/>
    <property type="evidence" value="ECO:0007669"/>
    <property type="project" value="InterPro"/>
</dbReference>
<proteinExistence type="predicted"/>
<dbReference type="Proteomes" id="UP001174936">
    <property type="component" value="Unassembled WGS sequence"/>
</dbReference>
<dbReference type="SMART" id="SM00220">
    <property type="entry name" value="S_TKc"/>
    <property type="match status" value="1"/>
</dbReference>